<dbReference type="PANTHER" id="PTHR31912:SF34">
    <property type="entry name" value="NOTOCHORD-RELATED PROTEIN"/>
    <property type="match status" value="1"/>
</dbReference>
<dbReference type="EMBL" id="JARKIB010000777">
    <property type="protein sequence ID" value="KAJ7692327.1"/>
    <property type="molecule type" value="Genomic_DNA"/>
</dbReference>
<reference evidence="1" key="1">
    <citation type="submission" date="2023-03" db="EMBL/GenBank/DDBJ databases">
        <title>Massive genome expansion in bonnet fungi (Mycena s.s.) driven by repeated elements and novel gene families across ecological guilds.</title>
        <authorList>
            <consortium name="Lawrence Berkeley National Laboratory"/>
            <person name="Harder C.B."/>
            <person name="Miyauchi S."/>
            <person name="Viragh M."/>
            <person name="Kuo A."/>
            <person name="Thoen E."/>
            <person name="Andreopoulos B."/>
            <person name="Lu D."/>
            <person name="Skrede I."/>
            <person name="Drula E."/>
            <person name="Henrissat B."/>
            <person name="Morin E."/>
            <person name="Kohler A."/>
            <person name="Barry K."/>
            <person name="LaButti K."/>
            <person name="Morin E."/>
            <person name="Salamov A."/>
            <person name="Lipzen A."/>
            <person name="Mereny Z."/>
            <person name="Hegedus B."/>
            <person name="Baldrian P."/>
            <person name="Stursova M."/>
            <person name="Weitz H."/>
            <person name="Taylor A."/>
            <person name="Grigoriev I.V."/>
            <person name="Nagy L.G."/>
            <person name="Martin F."/>
            <person name="Kauserud H."/>
        </authorList>
    </citation>
    <scope>NUCLEOTIDE SEQUENCE</scope>
    <source>
        <strain evidence="1">CBHHK182m</strain>
    </source>
</reference>
<evidence type="ECO:0000313" key="1">
    <source>
        <dbReference type="EMBL" id="KAJ7692327.1"/>
    </source>
</evidence>
<organism evidence="1 2">
    <name type="scientific">Mycena metata</name>
    <dbReference type="NCBI Taxonomy" id="1033252"/>
    <lineage>
        <taxon>Eukaryota</taxon>
        <taxon>Fungi</taxon>
        <taxon>Dikarya</taxon>
        <taxon>Basidiomycota</taxon>
        <taxon>Agaricomycotina</taxon>
        <taxon>Agaricomycetes</taxon>
        <taxon>Agaricomycetidae</taxon>
        <taxon>Agaricales</taxon>
        <taxon>Marasmiineae</taxon>
        <taxon>Mycenaceae</taxon>
        <taxon>Mycena</taxon>
    </lineage>
</organism>
<evidence type="ECO:0000313" key="2">
    <source>
        <dbReference type="Proteomes" id="UP001215598"/>
    </source>
</evidence>
<dbReference type="AlphaFoldDB" id="A0AAD7DIE5"/>
<accession>A0AAD7DIE5</accession>
<protein>
    <submittedName>
        <fullName evidence="1">Uncharacterized protein</fullName>
    </submittedName>
</protein>
<name>A0AAD7DIE5_9AGAR</name>
<comment type="caution">
    <text evidence="1">The sequence shown here is derived from an EMBL/GenBank/DDBJ whole genome shotgun (WGS) entry which is preliminary data.</text>
</comment>
<gene>
    <name evidence="1" type="ORF">B0H16DRAFT_1851861</name>
</gene>
<sequence>MPPKGSGAVLSDEDFEYNEAKTKVRCRVCHVEIVPRSGPKHLESAEHIKVAELLEDSRRKAEQLRQERVADAAAQNLRDLTFAAKPNVSGPVTAMGPSRGQPSAAEAEMWADFAANGAEFDAGDASEDVHVRHEKLRDEARTFGILNPKKAVQDLGLGDDALAQMHEEDEEEDFLAELMAYAGLEEPDPDHIAGVPNSTASSDSNSEWFPYPSRIMFLLDTLDNLPRLRISSSLMRVFLWVLKESGCKNVPSFDALRRVQKEIRSEIGIPSIPCKSPFGNVFFMNDPRAIVAQDWANPTTRKLIHVYPEIPEDGIIREIWHAQKWRKTMDLDFLSPMFDAGLSHYYVNEVSRLKDGRFIIPIRWLKFRGKVYCDSFAVTFNDEGQATIVDGETSLVCTDDLSQNYLSLRDEKEIPIWSESTIKAGHPSRMPNPKREIAGGDPLYTSFVDYFGDDVSGNRTKSWNKHWNAYFTHRNLPRKLLQQEFHVHFVSTSPNASISEQFREFKNAVEATHADPVRVEDENGNSTRFCLHVNAGPSDNPMQSEIAGHIGGKGNHFCRKCEVGGTQKEKASDEGYHALFQPGTPRTKERIITELKKQVKLACSGVASKIKESQTETGVKDMYTQHWIDDLIARFKELKREDAARTNEDIQAELVQWTLDNEDQIYSGFLTMKGFDPTKDTPVEILHTILLGIIKYIWHISHTSWTADQKKIYSTRLQATETDGLSIHAIRANYIMQYAGSLIGRQLKTIAQTNVFHLHDIVSDDKFLAWKAAGELSALLWFPEIRNLAEYRADLKIAVANVLDIFAVIDPSKIITKIKYHLLAHVDDDAVGFGPLVGVATEIYECFNAIFRYCSILSNHLAPSRDIAIQLGDQEGLKHRLTGGWWSCGENTDWKRAGPGVRHFLGAHPVLQKLLGWSEGKDLRAGGVKLSPLKRGQKERVEFALKATTASRALNFGDFRGDSMWKVCKSVVSESLDECLVGSWVFTKPEIHGGDIKSGRISEVLVDTTGAAIVVLEIFQVLSSRDEKFGMPILVRRDGETTFLIIHAKSLMFKFNVQHACHTAKCAATGQRLRIQERVESDTMENFIEHNPLDRFIINSHAFHNAHLLRATLPRALLAPIPLFDDRRL</sequence>
<keyword evidence="2" id="KW-1185">Reference proteome</keyword>
<dbReference type="Proteomes" id="UP001215598">
    <property type="component" value="Unassembled WGS sequence"/>
</dbReference>
<proteinExistence type="predicted"/>
<dbReference type="PANTHER" id="PTHR31912">
    <property type="entry name" value="IP13529P"/>
    <property type="match status" value="1"/>
</dbReference>